<feature type="region of interest" description="Disordered" evidence="1">
    <location>
        <begin position="1"/>
        <end position="28"/>
    </location>
</feature>
<keyword evidence="4" id="KW-1185">Reference proteome</keyword>
<evidence type="ECO:0000313" key="3">
    <source>
        <dbReference type="EMBL" id="NDY91468.1"/>
    </source>
</evidence>
<evidence type="ECO:0000256" key="1">
    <source>
        <dbReference type="SAM" id="MobiDB-lite"/>
    </source>
</evidence>
<dbReference type="RefSeq" id="WP_163457318.1">
    <property type="nucleotide sequence ID" value="NZ_JAAGOH010000009.1"/>
</dbReference>
<dbReference type="Proteomes" id="UP000484255">
    <property type="component" value="Unassembled WGS sequence"/>
</dbReference>
<dbReference type="Pfam" id="PF01883">
    <property type="entry name" value="FeS_assembly_P"/>
    <property type="match status" value="1"/>
</dbReference>
<dbReference type="InterPro" id="IPR052339">
    <property type="entry name" value="Fe-S_Maturation_MIP18"/>
</dbReference>
<organism evidence="3 4">
    <name type="scientific">Ideonella livida</name>
    <dbReference type="NCBI Taxonomy" id="2707176"/>
    <lineage>
        <taxon>Bacteria</taxon>
        <taxon>Pseudomonadati</taxon>
        <taxon>Pseudomonadota</taxon>
        <taxon>Betaproteobacteria</taxon>
        <taxon>Burkholderiales</taxon>
        <taxon>Sphaerotilaceae</taxon>
        <taxon>Ideonella</taxon>
    </lineage>
</organism>
<dbReference type="AlphaFoldDB" id="A0A7C9PGX7"/>
<name>A0A7C9PGX7_9BURK</name>
<dbReference type="InterPro" id="IPR034904">
    <property type="entry name" value="FSCA_dom_sf"/>
</dbReference>
<dbReference type="PANTHER" id="PTHR42831:SF1">
    <property type="entry name" value="FE-S PROTEIN MATURATION AUXILIARY FACTOR YITW"/>
    <property type="match status" value="1"/>
</dbReference>
<sequence length="142" mass="14994">MNPSPYPADPTTAPQAGPAADAPTRLPGLEQLPEPWRAPVARALQQVADPELGESIVSLGLVHRLHLGPEGLCVHLLATSATCPMGDLLVDDTADALVLALGRGAPALAPELPVQVEIDWDVQWSPERMSPALRTRLGWPAP</sequence>
<evidence type="ECO:0000313" key="4">
    <source>
        <dbReference type="Proteomes" id="UP000484255"/>
    </source>
</evidence>
<dbReference type="SUPFAM" id="SSF117916">
    <property type="entry name" value="Fe-S cluster assembly (FSCA) domain-like"/>
    <property type="match status" value="1"/>
</dbReference>
<dbReference type="Gene3D" id="3.30.300.130">
    <property type="entry name" value="Fe-S cluster assembly (FSCA)"/>
    <property type="match status" value="1"/>
</dbReference>
<protein>
    <submittedName>
        <fullName evidence="3">Metal-sulfur cluster assembly factor</fullName>
    </submittedName>
</protein>
<accession>A0A7C9PGX7</accession>
<comment type="caution">
    <text evidence="3">The sequence shown here is derived from an EMBL/GenBank/DDBJ whole genome shotgun (WGS) entry which is preliminary data.</text>
</comment>
<dbReference type="InterPro" id="IPR002744">
    <property type="entry name" value="MIP18-like"/>
</dbReference>
<reference evidence="3 4" key="1">
    <citation type="submission" date="2020-02" db="EMBL/GenBank/DDBJ databases">
        <title>Ideonella bacterium strain TBM-1.</title>
        <authorList>
            <person name="Chen W.-M."/>
        </authorList>
    </citation>
    <scope>NUCLEOTIDE SEQUENCE [LARGE SCALE GENOMIC DNA]</scope>
    <source>
        <strain evidence="3 4">TBM-1</strain>
    </source>
</reference>
<evidence type="ECO:0000259" key="2">
    <source>
        <dbReference type="Pfam" id="PF01883"/>
    </source>
</evidence>
<gene>
    <name evidence="3" type="ORF">G3A44_09740</name>
</gene>
<dbReference type="EMBL" id="JAAGOH010000009">
    <property type="protein sequence ID" value="NDY91468.1"/>
    <property type="molecule type" value="Genomic_DNA"/>
</dbReference>
<feature type="domain" description="MIP18 family-like" evidence="2">
    <location>
        <begin position="39"/>
        <end position="100"/>
    </location>
</feature>
<dbReference type="PANTHER" id="PTHR42831">
    <property type="entry name" value="FE-S PROTEIN MATURATION AUXILIARY FACTOR YITW"/>
    <property type="match status" value="1"/>
</dbReference>
<proteinExistence type="predicted"/>